<reference evidence="3" key="1">
    <citation type="submission" date="2011-08" db="EMBL/GenBank/DDBJ databases">
        <authorList>
            <person name="Rombauts S."/>
        </authorList>
    </citation>
    <scope>NUCLEOTIDE SEQUENCE</scope>
    <source>
        <strain evidence="3">London</strain>
    </source>
</reference>
<keyword evidence="1" id="KW-0732">Signal</keyword>
<proteinExistence type="predicted"/>
<dbReference type="EnsemblMetazoa" id="tetur14g03970.1">
    <property type="protein sequence ID" value="tetur14g03970.1"/>
    <property type="gene ID" value="tetur14g03970"/>
</dbReference>
<keyword evidence="3" id="KW-1185">Reference proteome</keyword>
<sequence>MQLFLVFCIFFLSLNITYTSAIINPFEWIQSADDLGQKFYGRMKDTAGCVKGHQYGCRRGRCWAKCGGFGRMFGADEWCYTGRHHSQSYKYARCRRKSDCNRCWKCAGPCSL</sequence>
<dbReference type="HOGENOM" id="CLU_2149053_0_0_1"/>
<protein>
    <submittedName>
        <fullName evidence="2">Uncharacterized protein</fullName>
    </submittedName>
</protein>
<accession>T1KLX0</accession>
<dbReference type="AlphaFoldDB" id="T1KLX0"/>
<name>T1KLX0_TETUR</name>
<reference evidence="2" key="2">
    <citation type="submission" date="2015-06" db="UniProtKB">
        <authorList>
            <consortium name="EnsemblMetazoa"/>
        </authorList>
    </citation>
    <scope>IDENTIFICATION</scope>
</reference>
<dbReference type="Proteomes" id="UP000015104">
    <property type="component" value="Unassembled WGS sequence"/>
</dbReference>
<dbReference type="EMBL" id="CAEY01000213">
    <property type="status" value="NOT_ANNOTATED_CDS"/>
    <property type="molecule type" value="Genomic_DNA"/>
</dbReference>
<evidence type="ECO:0000313" key="2">
    <source>
        <dbReference type="EnsemblMetazoa" id="tetur14g03970.1"/>
    </source>
</evidence>
<organism evidence="2 3">
    <name type="scientific">Tetranychus urticae</name>
    <name type="common">Two-spotted spider mite</name>
    <dbReference type="NCBI Taxonomy" id="32264"/>
    <lineage>
        <taxon>Eukaryota</taxon>
        <taxon>Metazoa</taxon>
        <taxon>Ecdysozoa</taxon>
        <taxon>Arthropoda</taxon>
        <taxon>Chelicerata</taxon>
        <taxon>Arachnida</taxon>
        <taxon>Acari</taxon>
        <taxon>Acariformes</taxon>
        <taxon>Trombidiformes</taxon>
        <taxon>Prostigmata</taxon>
        <taxon>Eleutherengona</taxon>
        <taxon>Raphignathae</taxon>
        <taxon>Tetranychoidea</taxon>
        <taxon>Tetranychidae</taxon>
        <taxon>Tetranychus</taxon>
    </lineage>
</organism>
<feature type="signal peptide" evidence="1">
    <location>
        <begin position="1"/>
        <end position="21"/>
    </location>
</feature>
<dbReference type="eggNOG" id="ENOG502SX5C">
    <property type="taxonomic scope" value="Eukaryota"/>
</dbReference>
<evidence type="ECO:0000256" key="1">
    <source>
        <dbReference type="SAM" id="SignalP"/>
    </source>
</evidence>
<evidence type="ECO:0000313" key="3">
    <source>
        <dbReference type="Proteomes" id="UP000015104"/>
    </source>
</evidence>
<feature type="chain" id="PRO_5004580879" evidence="1">
    <location>
        <begin position="22"/>
        <end position="112"/>
    </location>
</feature>